<sequence length="499" mass="55159">MAQITRPEVDPGVFITDEADQFGEVLVRLLQLGLAMKSRKRGARLHDIQQIINGVGRLDPAIRASDVFIVGVDLSLAGLKGRNLAHLAEGFRHLSEFLVDGQKAEADRSYGEAALSYGYAAAFLDESTARYSWWVGRLKRRLGRRDAWTWYIRAADSGEQKGEWEYVVRSWLGLAWIAHERTHYRAGLAYASQALRVARDHRQKPLVPEALHYLAVLWFKRNQPDKGFVHARDAVREYGDDRAKIAMLANDVAQFVYSDTGQFARALPLLRVAVREVAHPDDRLHVMASYARAAGGAGEVDELRWVIKQIYPLADLAPEKLGVVGAFKDVARGAISAGLWHEAKSAVEMAYEAASQRAPKDAREIVPIEDELDALQKSVVRKHSKARTDSFAASVEDELIEQVIQTLAAGKMDALVQELLGDNRQRGAKTSLAIDCDLGDVEVVKELVRSAGGTLGVTMRTLNGISVYANNVPVSALAVIVGNPFTQYVTVPEEFRPID</sequence>
<gene>
    <name evidence="1" type="ORF">HNQ61_003556</name>
</gene>
<reference evidence="1 2" key="1">
    <citation type="submission" date="2020-08" db="EMBL/GenBank/DDBJ databases">
        <title>Genomic Encyclopedia of Type Strains, Phase IV (KMG-IV): sequencing the most valuable type-strain genomes for metagenomic binning, comparative biology and taxonomic classification.</title>
        <authorList>
            <person name="Goeker M."/>
        </authorList>
    </citation>
    <scope>NUCLEOTIDE SEQUENCE [LARGE SCALE GENOMIC DNA]</scope>
    <source>
        <strain evidence="1 2">DSM 29007</strain>
    </source>
</reference>
<dbReference type="RefSeq" id="WP_170035346.1">
    <property type="nucleotide sequence ID" value="NZ_JABDTL010000001.1"/>
</dbReference>
<dbReference type="Proteomes" id="UP000582837">
    <property type="component" value="Unassembled WGS sequence"/>
</dbReference>
<evidence type="ECO:0000313" key="2">
    <source>
        <dbReference type="Proteomes" id="UP000582837"/>
    </source>
</evidence>
<accession>A0A841H1T1</accession>
<proteinExistence type="predicted"/>
<keyword evidence="2" id="KW-1185">Reference proteome</keyword>
<dbReference type="SUPFAM" id="SSF48452">
    <property type="entry name" value="TPR-like"/>
    <property type="match status" value="1"/>
</dbReference>
<comment type="caution">
    <text evidence="1">The sequence shown here is derived from an EMBL/GenBank/DDBJ whole genome shotgun (WGS) entry which is preliminary data.</text>
</comment>
<organism evidence="1 2">
    <name type="scientific">Longimicrobium terrae</name>
    <dbReference type="NCBI Taxonomy" id="1639882"/>
    <lineage>
        <taxon>Bacteria</taxon>
        <taxon>Pseudomonadati</taxon>
        <taxon>Gemmatimonadota</taxon>
        <taxon>Longimicrobiia</taxon>
        <taxon>Longimicrobiales</taxon>
        <taxon>Longimicrobiaceae</taxon>
        <taxon>Longimicrobium</taxon>
    </lineage>
</organism>
<evidence type="ECO:0000313" key="1">
    <source>
        <dbReference type="EMBL" id="MBB6071896.1"/>
    </source>
</evidence>
<dbReference type="EMBL" id="JACHIA010000011">
    <property type="protein sequence ID" value="MBB6071896.1"/>
    <property type="molecule type" value="Genomic_DNA"/>
</dbReference>
<dbReference type="AlphaFoldDB" id="A0A841H1T1"/>
<dbReference type="Gene3D" id="1.25.40.10">
    <property type="entry name" value="Tetratricopeptide repeat domain"/>
    <property type="match status" value="1"/>
</dbReference>
<name>A0A841H1T1_9BACT</name>
<protein>
    <submittedName>
        <fullName evidence="1">Tetratricopeptide (TPR) repeat protein</fullName>
    </submittedName>
</protein>
<dbReference type="InterPro" id="IPR011990">
    <property type="entry name" value="TPR-like_helical_dom_sf"/>
</dbReference>